<accession>A0ABS8TMQ5</accession>
<evidence type="ECO:0000313" key="3">
    <source>
        <dbReference type="Proteomes" id="UP000823775"/>
    </source>
</evidence>
<proteinExistence type="predicted"/>
<feature type="compositionally biased region" description="Acidic residues" evidence="1">
    <location>
        <begin position="76"/>
        <end position="86"/>
    </location>
</feature>
<protein>
    <submittedName>
        <fullName evidence="2">Uncharacterized protein</fullName>
    </submittedName>
</protein>
<gene>
    <name evidence="2" type="ORF">HAX54_014155</name>
</gene>
<dbReference type="Proteomes" id="UP000823775">
    <property type="component" value="Unassembled WGS sequence"/>
</dbReference>
<comment type="caution">
    <text evidence="2">The sequence shown here is derived from an EMBL/GenBank/DDBJ whole genome shotgun (WGS) entry which is preliminary data.</text>
</comment>
<evidence type="ECO:0000313" key="2">
    <source>
        <dbReference type="EMBL" id="MCD7472792.1"/>
    </source>
</evidence>
<keyword evidence="3" id="KW-1185">Reference proteome</keyword>
<organism evidence="2 3">
    <name type="scientific">Datura stramonium</name>
    <name type="common">Jimsonweed</name>
    <name type="synonym">Common thornapple</name>
    <dbReference type="NCBI Taxonomy" id="4076"/>
    <lineage>
        <taxon>Eukaryota</taxon>
        <taxon>Viridiplantae</taxon>
        <taxon>Streptophyta</taxon>
        <taxon>Embryophyta</taxon>
        <taxon>Tracheophyta</taxon>
        <taxon>Spermatophyta</taxon>
        <taxon>Magnoliopsida</taxon>
        <taxon>eudicotyledons</taxon>
        <taxon>Gunneridae</taxon>
        <taxon>Pentapetalae</taxon>
        <taxon>asterids</taxon>
        <taxon>lamiids</taxon>
        <taxon>Solanales</taxon>
        <taxon>Solanaceae</taxon>
        <taxon>Solanoideae</taxon>
        <taxon>Datureae</taxon>
        <taxon>Datura</taxon>
    </lineage>
</organism>
<feature type="compositionally biased region" description="Low complexity" evidence="1">
    <location>
        <begin position="91"/>
        <end position="107"/>
    </location>
</feature>
<sequence length="117" mass="12795">MSSCLRPLVTAKDYMKMDKVCFKCLLNEASQASPRILKTCSLVELTGAALLKLDSEDLSSSFNKYLLEDILKASEDSDDEVEEEDHLETPLESPIETSSILSTSETPGDMGSSIEGQ</sequence>
<name>A0ABS8TMQ5_DATST</name>
<dbReference type="EMBL" id="JACEIK010001874">
    <property type="protein sequence ID" value="MCD7472792.1"/>
    <property type="molecule type" value="Genomic_DNA"/>
</dbReference>
<reference evidence="2 3" key="1">
    <citation type="journal article" date="2021" name="BMC Genomics">
        <title>Datura genome reveals duplications of psychoactive alkaloid biosynthetic genes and high mutation rate following tissue culture.</title>
        <authorList>
            <person name="Rajewski A."/>
            <person name="Carter-House D."/>
            <person name="Stajich J."/>
            <person name="Litt A."/>
        </authorList>
    </citation>
    <scope>NUCLEOTIDE SEQUENCE [LARGE SCALE GENOMIC DNA]</scope>
    <source>
        <strain evidence="2">AR-01</strain>
    </source>
</reference>
<feature type="region of interest" description="Disordered" evidence="1">
    <location>
        <begin position="74"/>
        <end position="117"/>
    </location>
</feature>
<evidence type="ECO:0000256" key="1">
    <source>
        <dbReference type="SAM" id="MobiDB-lite"/>
    </source>
</evidence>